<reference evidence="2 3" key="1">
    <citation type="journal article" date="2020" name="ISME J.">
        <title>Uncovering the hidden diversity of litter-decomposition mechanisms in mushroom-forming fungi.</title>
        <authorList>
            <person name="Floudas D."/>
            <person name="Bentzer J."/>
            <person name="Ahren D."/>
            <person name="Johansson T."/>
            <person name="Persson P."/>
            <person name="Tunlid A."/>
        </authorList>
    </citation>
    <scope>NUCLEOTIDE SEQUENCE [LARGE SCALE GENOMIC DNA]</scope>
    <source>
        <strain evidence="2 3">CBS 291.85</strain>
    </source>
</reference>
<feature type="compositionally biased region" description="Polar residues" evidence="1">
    <location>
        <begin position="295"/>
        <end position="310"/>
    </location>
</feature>
<organism evidence="2 3">
    <name type="scientific">Tetrapyrgos nigripes</name>
    <dbReference type="NCBI Taxonomy" id="182062"/>
    <lineage>
        <taxon>Eukaryota</taxon>
        <taxon>Fungi</taxon>
        <taxon>Dikarya</taxon>
        <taxon>Basidiomycota</taxon>
        <taxon>Agaricomycotina</taxon>
        <taxon>Agaricomycetes</taxon>
        <taxon>Agaricomycetidae</taxon>
        <taxon>Agaricales</taxon>
        <taxon>Marasmiineae</taxon>
        <taxon>Marasmiaceae</taxon>
        <taxon>Tetrapyrgos</taxon>
    </lineage>
</organism>
<sequence length="416" mass="43986">MYTALPPVLLTNPLSRCPHIREVCRNRTYHPRIDVLFLKNAEVDCFNGCGYCKWARTNPPSKSAGYNNPGWPGCCRPPAPTEHRMIQLAEWKSVSMIHHVPIPPEVKATLDSLSACKPSPAPSSTAARSPTSPRPSMPVLDRKNSAGGSPPTKSSIVPVRASGSSLAAKSRSGASPKLAAASLSGSLSRSTGSTLSSSSPPMDQIGSRRAPISDATDKSRSTHHSPSRKQPDLDNSATPRRNSASRSSTSPSTPTSKPTPETTRTITGQSPERRRTTPSSAPASSPTVKTSATSRPSTGDRSAPAATTQRTPKKDDNMSSAASSAGSESRSSDFSDSTITSDGGFTDYLSDESEAELQRQAEAKAALIAQMQAEESEFKAARQQLAHVDLRPPKSWTPTNITNNTARLAQASGAKG</sequence>
<evidence type="ECO:0000313" key="3">
    <source>
        <dbReference type="Proteomes" id="UP000559256"/>
    </source>
</evidence>
<feature type="region of interest" description="Disordered" evidence="1">
    <location>
        <begin position="182"/>
        <end position="358"/>
    </location>
</feature>
<feature type="compositionally biased region" description="Polar residues" evidence="1">
    <location>
        <begin position="396"/>
        <end position="407"/>
    </location>
</feature>
<feature type="compositionally biased region" description="Low complexity" evidence="1">
    <location>
        <begin position="182"/>
        <end position="201"/>
    </location>
</feature>
<protein>
    <submittedName>
        <fullName evidence="2">Uncharacterized protein</fullName>
    </submittedName>
</protein>
<accession>A0A8H5GR78</accession>
<dbReference type="AlphaFoldDB" id="A0A8H5GR78"/>
<evidence type="ECO:0000256" key="1">
    <source>
        <dbReference type="SAM" id="MobiDB-lite"/>
    </source>
</evidence>
<keyword evidence="3" id="KW-1185">Reference proteome</keyword>
<name>A0A8H5GR78_9AGAR</name>
<gene>
    <name evidence="2" type="ORF">D9758_001159</name>
</gene>
<feature type="compositionally biased region" description="Low complexity" evidence="1">
    <location>
        <begin position="236"/>
        <end position="265"/>
    </location>
</feature>
<feature type="compositionally biased region" description="Low complexity" evidence="1">
    <location>
        <begin position="122"/>
        <end position="131"/>
    </location>
</feature>
<dbReference type="OrthoDB" id="3217643at2759"/>
<dbReference type="EMBL" id="JAACJM010000012">
    <property type="protein sequence ID" value="KAF5369783.1"/>
    <property type="molecule type" value="Genomic_DNA"/>
</dbReference>
<evidence type="ECO:0000313" key="2">
    <source>
        <dbReference type="EMBL" id="KAF5369783.1"/>
    </source>
</evidence>
<feature type="compositionally biased region" description="Low complexity" evidence="1">
    <location>
        <begin position="319"/>
        <end position="344"/>
    </location>
</feature>
<feature type="region of interest" description="Disordered" evidence="1">
    <location>
        <begin position="113"/>
        <end position="162"/>
    </location>
</feature>
<proteinExistence type="predicted"/>
<comment type="caution">
    <text evidence="2">The sequence shown here is derived from an EMBL/GenBank/DDBJ whole genome shotgun (WGS) entry which is preliminary data.</text>
</comment>
<feature type="region of interest" description="Disordered" evidence="1">
    <location>
        <begin position="389"/>
        <end position="416"/>
    </location>
</feature>
<dbReference type="Proteomes" id="UP000559256">
    <property type="component" value="Unassembled WGS sequence"/>
</dbReference>
<feature type="compositionally biased region" description="Low complexity" evidence="1">
    <location>
        <begin position="277"/>
        <end position="294"/>
    </location>
</feature>